<keyword evidence="2" id="KW-1185">Reference proteome</keyword>
<evidence type="ECO:0008006" key="3">
    <source>
        <dbReference type="Google" id="ProtNLM"/>
    </source>
</evidence>
<name>A0ABV8VYR2_9BACI</name>
<organism evidence="1 2">
    <name type="scientific">Gracilibacillus marinus</name>
    <dbReference type="NCBI Taxonomy" id="630535"/>
    <lineage>
        <taxon>Bacteria</taxon>
        <taxon>Bacillati</taxon>
        <taxon>Bacillota</taxon>
        <taxon>Bacilli</taxon>
        <taxon>Bacillales</taxon>
        <taxon>Bacillaceae</taxon>
        <taxon>Gracilibacillus</taxon>
    </lineage>
</organism>
<comment type="caution">
    <text evidence="1">The sequence shown here is derived from an EMBL/GenBank/DDBJ whole genome shotgun (WGS) entry which is preliminary data.</text>
</comment>
<dbReference type="EMBL" id="JBHSDV010000006">
    <property type="protein sequence ID" value="MFC4389052.1"/>
    <property type="molecule type" value="Genomic_DNA"/>
</dbReference>
<dbReference type="Proteomes" id="UP001595880">
    <property type="component" value="Unassembled WGS sequence"/>
</dbReference>
<proteinExistence type="predicted"/>
<evidence type="ECO:0000313" key="2">
    <source>
        <dbReference type="Proteomes" id="UP001595880"/>
    </source>
</evidence>
<dbReference type="RefSeq" id="WP_390200519.1">
    <property type="nucleotide sequence ID" value="NZ_JBHSDV010000006.1"/>
</dbReference>
<reference evidence="2" key="1">
    <citation type="journal article" date="2019" name="Int. J. Syst. Evol. Microbiol.">
        <title>The Global Catalogue of Microorganisms (GCM) 10K type strain sequencing project: providing services to taxonomists for standard genome sequencing and annotation.</title>
        <authorList>
            <consortium name="The Broad Institute Genomics Platform"/>
            <consortium name="The Broad Institute Genome Sequencing Center for Infectious Disease"/>
            <person name="Wu L."/>
            <person name="Ma J."/>
        </authorList>
    </citation>
    <scope>NUCLEOTIDE SEQUENCE [LARGE SCALE GENOMIC DNA]</scope>
    <source>
        <strain evidence="2">KACC 14058</strain>
    </source>
</reference>
<sequence length="45" mass="5373">MNSSYTKLIHHLEYLKLTQMMTHLDETIDMMNNQQLSFVDTLMLV</sequence>
<accession>A0ABV8VYR2</accession>
<evidence type="ECO:0000313" key="1">
    <source>
        <dbReference type="EMBL" id="MFC4389052.1"/>
    </source>
</evidence>
<protein>
    <recommendedName>
        <fullName evidence="3">Transposase</fullName>
    </recommendedName>
</protein>
<gene>
    <name evidence="1" type="ORF">ACFOZ1_14795</name>
</gene>